<evidence type="ECO:0000313" key="1">
    <source>
        <dbReference type="EMBL" id="MFC5528803.1"/>
    </source>
</evidence>
<evidence type="ECO:0000313" key="2">
    <source>
        <dbReference type="Proteomes" id="UP001596108"/>
    </source>
</evidence>
<keyword evidence="2" id="KW-1185">Reference proteome</keyword>
<dbReference type="InterPro" id="IPR021598">
    <property type="entry name" value="DUF3221"/>
</dbReference>
<organism evidence="1 2">
    <name type="scientific">Cohnella yongneupensis</name>
    <dbReference type="NCBI Taxonomy" id="425006"/>
    <lineage>
        <taxon>Bacteria</taxon>
        <taxon>Bacillati</taxon>
        <taxon>Bacillota</taxon>
        <taxon>Bacilli</taxon>
        <taxon>Bacillales</taxon>
        <taxon>Paenibacillaceae</taxon>
        <taxon>Cohnella</taxon>
    </lineage>
</organism>
<dbReference type="Proteomes" id="UP001596108">
    <property type="component" value="Unassembled WGS sequence"/>
</dbReference>
<dbReference type="RefSeq" id="WP_378110740.1">
    <property type="nucleotide sequence ID" value="NZ_JBHSNC010000013.1"/>
</dbReference>
<dbReference type="EMBL" id="JBHSNC010000013">
    <property type="protein sequence ID" value="MFC5528803.1"/>
    <property type="molecule type" value="Genomic_DNA"/>
</dbReference>
<comment type="caution">
    <text evidence="1">The sequence shown here is derived from an EMBL/GenBank/DDBJ whole genome shotgun (WGS) entry which is preliminary data.</text>
</comment>
<gene>
    <name evidence="1" type="ORF">ACFPQ4_04950</name>
</gene>
<name>A0ABW0QWJ2_9BACL</name>
<dbReference type="Pfam" id="PF11518">
    <property type="entry name" value="DUF3221"/>
    <property type="match status" value="1"/>
</dbReference>
<reference evidence="2" key="1">
    <citation type="journal article" date="2019" name="Int. J. Syst. Evol. Microbiol.">
        <title>The Global Catalogue of Microorganisms (GCM) 10K type strain sequencing project: providing services to taxonomists for standard genome sequencing and annotation.</title>
        <authorList>
            <consortium name="The Broad Institute Genomics Platform"/>
            <consortium name="The Broad Institute Genome Sequencing Center for Infectious Disease"/>
            <person name="Wu L."/>
            <person name="Ma J."/>
        </authorList>
    </citation>
    <scope>NUCLEOTIDE SEQUENCE [LARGE SCALE GENOMIC DNA]</scope>
    <source>
        <strain evidence="2">CGMCC 1.18578</strain>
    </source>
</reference>
<accession>A0ABW0QWJ2</accession>
<protein>
    <submittedName>
        <fullName evidence="1">DUF3221 domain-containing protein</fullName>
    </submittedName>
</protein>
<sequence>MGIALLTGCDNGDEANGGAGMVGFIVKKATNKILVVAADPLRERHYDAVWVRRSDHEELLIGQKVEVFFKEDEIETSNPGQGTARRIRVLEAETSGSSRLKPEEAIRSALNRVAYWEIPVITKAEYISADHRWIVTMFDGTNAAEEVQIIVKE</sequence>
<proteinExistence type="predicted"/>